<keyword evidence="1" id="KW-0472">Membrane</keyword>
<accession>A0A8B4QEK8</accession>
<evidence type="ECO:0000256" key="1">
    <source>
        <dbReference type="SAM" id="Phobius"/>
    </source>
</evidence>
<evidence type="ECO:0000313" key="5">
    <source>
        <dbReference type="Proteomes" id="UP000294641"/>
    </source>
</evidence>
<reference evidence="2 4" key="1">
    <citation type="submission" date="2018-06" db="EMBL/GenBank/DDBJ databases">
        <authorList>
            <consortium name="Pathogen Informatics"/>
            <person name="Doyle S."/>
        </authorList>
    </citation>
    <scope>NUCLEOTIDE SEQUENCE [LARGE SCALE GENOMIC DNA]</scope>
    <source>
        <strain evidence="2 4">NCTC10597</strain>
    </source>
</reference>
<gene>
    <name evidence="3" type="ORF">DFR61_13713</name>
    <name evidence="2" type="ORF">NCTC10597_02813</name>
</gene>
<keyword evidence="1" id="KW-0812">Transmembrane</keyword>
<protein>
    <submittedName>
        <fullName evidence="2">Uncharacterized protein</fullName>
    </submittedName>
</protein>
<dbReference type="AlphaFoldDB" id="A0A8B4QEK8"/>
<reference evidence="3 5" key="2">
    <citation type="submission" date="2019-03" db="EMBL/GenBank/DDBJ databases">
        <title>Genomic Encyclopedia of Type Strains, Phase IV (KMG-IV): sequencing the most valuable type-strain genomes for metagenomic binning, comparative biology and taxonomic classification.</title>
        <authorList>
            <person name="Goeker M."/>
        </authorList>
    </citation>
    <scope>NUCLEOTIDE SEQUENCE [LARGE SCALE GENOMIC DNA]</scope>
    <source>
        <strain evidence="3 5">DSM 20580</strain>
    </source>
</reference>
<evidence type="ECO:0000313" key="3">
    <source>
        <dbReference type="EMBL" id="TDR34545.1"/>
    </source>
</evidence>
<evidence type="ECO:0000313" key="4">
    <source>
        <dbReference type="Proteomes" id="UP000254330"/>
    </source>
</evidence>
<sequence>MNKNSSALIIGLAIIISFTILGFFISSAIKEQKTKASSESENTYELINVSENNMIIFDKSTGKYWRKYIESNEGPTEWEEEVSPVGK</sequence>
<dbReference type="RefSeq" id="WP_166636138.1">
    <property type="nucleotide sequence ID" value="NZ_BJUE01000038.1"/>
</dbReference>
<dbReference type="EMBL" id="UGNP01000001">
    <property type="protein sequence ID" value="STX11018.1"/>
    <property type="molecule type" value="Genomic_DNA"/>
</dbReference>
<dbReference type="Proteomes" id="UP000254330">
    <property type="component" value="Unassembled WGS sequence"/>
</dbReference>
<organism evidence="2 4">
    <name type="scientific">Kurthia zopfii</name>
    <dbReference type="NCBI Taxonomy" id="1650"/>
    <lineage>
        <taxon>Bacteria</taxon>
        <taxon>Bacillati</taxon>
        <taxon>Bacillota</taxon>
        <taxon>Bacilli</taxon>
        <taxon>Bacillales</taxon>
        <taxon>Caryophanaceae</taxon>
        <taxon>Kurthia</taxon>
    </lineage>
</organism>
<feature type="transmembrane region" description="Helical" evidence="1">
    <location>
        <begin position="6"/>
        <end position="25"/>
    </location>
</feature>
<evidence type="ECO:0000313" key="2">
    <source>
        <dbReference type="EMBL" id="STX11018.1"/>
    </source>
</evidence>
<name>A0A8B4QEK8_9BACL</name>
<dbReference type="EMBL" id="SNZG01000037">
    <property type="protein sequence ID" value="TDR34545.1"/>
    <property type="molecule type" value="Genomic_DNA"/>
</dbReference>
<comment type="caution">
    <text evidence="2">The sequence shown here is derived from an EMBL/GenBank/DDBJ whole genome shotgun (WGS) entry which is preliminary data.</text>
</comment>
<dbReference type="Proteomes" id="UP000294641">
    <property type="component" value="Unassembled WGS sequence"/>
</dbReference>
<keyword evidence="5" id="KW-1185">Reference proteome</keyword>
<keyword evidence="1" id="KW-1133">Transmembrane helix</keyword>
<proteinExistence type="predicted"/>